<reference evidence="7 8" key="1">
    <citation type="journal article" date="2019" name="Genome Biol. Evol.">
        <title>Insights into the evolution of the New World diploid cottons (Gossypium, subgenus Houzingenia) based on genome sequencing.</title>
        <authorList>
            <person name="Grover C.E."/>
            <person name="Arick M.A. 2nd"/>
            <person name="Thrash A."/>
            <person name="Conover J.L."/>
            <person name="Sanders W.S."/>
            <person name="Peterson D.G."/>
            <person name="Frelichowski J.E."/>
            <person name="Scheffler J.A."/>
            <person name="Scheffler B.E."/>
            <person name="Wendel J.F."/>
        </authorList>
    </citation>
    <scope>NUCLEOTIDE SEQUENCE [LARGE SCALE GENOMIC DNA]</scope>
    <source>
        <strain evidence="7">57</strain>
        <tissue evidence="7">Leaf</tissue>
    </source>
</reference>
<name>A0A7J8UYF5_9ROSI</name>
<sequence length="251" mass="28436">EQEEEEEEEEDKYYIFKNGTYSVGRKGCDIIIHKDKGVSRIHAHIMVDEMTQSCQVRIRDLSKYGTFINKNLSSNKKEDKGASVHLNPRPLALTTMPMPISARLTHVYSEDCTHVIVDQHVPLKRDLLDAIVAKKPLLRTSWLEYKFGDRLQSLLEVSGSRVNYVEEICSSSQNINTVITPRIKELKHRSPLAEAFGCGENTCLTYVIPGRSVDKFDHLDNLGLSYRVDEMALIRALLSGKLDQSILISSS</sequence>
<evidence type="ECO:0000256" key="4">
    <source>
        <dbReference type="ARBA" id="ARBA00023242"/>
    </source>
</evidence>
<evidence type="ECO:0000259" key="6">
    <source>
        <dbReference type="PROSITE" id="PS50006"/>
    </source>
</evidence>
<evidence type="ECO:0000256" key="3">
    <source>
        <dbReference type="ARBA" id="ARBA00023204"/>
    </source>
</evidence>
<dbReference type="AlphaFoldDB" id="A0A7J8UYF5"/>
<keyword evidence="4" id="KW-0539">Nucleus</keyword>
<dbReference type="GO" id="GO:0030870">
    <property type="term" value="C:Mre11 complex"/>
    <property type="evidence" value="ECO:0007669"/>
    <property type="project" value="InterPro"/>
</dbReference>
<evidence type="ECO:0000256" key="2">
    <source>
        <dbReference type="ARBA" id="ARBA00022763"/>
    </source>
</evidence>
<feature type="domain" description="FHA" evidence="6">
    <location>
        <begin position="21"/>
        <end position="73"/>
    </location>
</feature>
<accession>A0A7J8UYF5</accession>
<dbReference type="OrthoDB" id="980445at2759"/>
<dbReference type="GO" id="GO:0007095">
    <property type="term" value="P:mitotic G2 DNA damage checkpoint signaling"/>
    <property type="evidence" value="ECO:0007669"/>
    <property type="project" value="InterPro"/>
</dbReference>
<dbReference type="SUPFAM" id="SSF49879">
    <property type="entry name" value="SMAD/FHA domain"/>
    <property type="match status" value="1"/>
</dbReference>
<comment type="subcellular location">
    <subcellularLocation>
        <location evidence="1">Nucleus</location>
    </subcellularLocation>
</comment>
<dbReference type="GO" id="GO:0003684">
    <property type="term" value="F:damaged DNA binding"/>
    <property type="evidence" value="ECO:0007669"/>
    <property type="project" value="TreeGrafter"/>
</dbReference>
<evidence type="ECO:0000256" key="1">
    <source>
        <dbReference type="ARBA" id="ARBA00004123"/>
    </source>
</evidence>
<protein>
    <recommendedName>
        <fullName evidence="6">FHA domain-containing protein</fullName>
    </recommendedName>
</protein>
<feature type="non-terminal residue" evidence="7">
    <location>
        <position position="251"/>
    </location>
</feature>
<dbReference type="PROSITE" id="PS50006">
    <property type="entry name" value="FHA_DOMAIN"/>
    <property type="match status" value="1"/>
</dbReference>
<comment type="caution">
    <text evidence="7">The sequence shown here is derived from an EMBL/GenBank/DDBJ whole genome shotgun (WGS) entry which is preliminary data.</text>
</comment>
<dbReference type="InterPro" id="IPR008984">
    <property type="entry name" value="SMAD_FHA_dom_sf"/>
</dbReference>
<dbReference type="CDD" id="cd22667">
    <property type="entry name" value="FHA_NBN"/>
    <property type="match status" value="1"/>
</dbReference>
<dbReference type="EMBL" id="JABFAB010000008">
    <property type="protein sequence ID" value="MBA0655450.1"/>
    <property type="molecule type" value="Genomic_DNA"/>
</dbReference>
<dbReference type="PANTHER" id="PTHR12162">
    <property type="entry name" value="NIBRIN-RELATED"/>
    <property type="match status" value="1"/>
</dbReference>
<evidence type="ECO:0000313" key="8">
    <source>
        <dbReference type="Proteomes" id="UP000593573"/>
    </source>
</evidence>
<dbReference type="GO" id="GO:0000724">
    <property type="term" value="P:double-strand break repair via homologous recombination"/>
    <property type="evidence" value="ECO:0007669"/>
    <property type="project" value="TreeGrafter"/>
</dbReference>
<keyword evidence="2" id="KW-0227">DNA damage</keyword>
<dbReference type="Proteomes" id="UP000593573">
    <property type="component" value="Unassembled WGS sequence"/>
</dbReference>
<keyword evidence="8" id="KW-1185">Reference proteome</keyword>
<dbReference type="InterPro" id="IPR000253">
    <property type="entry name" value="FHA_dom"/>
</dbReference>
<feature type="non-terminal residue" evidence="7">
    <location>
        <position position="1"/>
    </location>
</feature>
<dbReference type="Gene3D" id="2.60.200.20">
    <property type="match status" value="1"/>
</dbReference>
<proteinExistence type="inferred from homology"/>
<evidence type="ECO:0000313" key="7">
    <source>
        <dbReference type="EMBL" id="MBA0655450.1"/>
    </source>
</evidence>
<comment type="similarity">
    <text evidence="5">Belongs to the Nibrin family.</text>
</comment>
<dbReference type="PANTHER" id="PTHR12162:SF0">
    <property type="entry name" value="NIBRIN"/>
    <property type="match status" value="1"/>
</dbReference>
<gene>
    <name evidence="7" type="ORF">Goklo_007930</name>
</gene>
<keyword evidence="3" id="KW-0234">DNA repair</keyword>
<organism evidence="7 8">
    <name type="scientific">Gossypium klotzschianum</name>
    <dbReference type="NCBI Taxonomy" id="34286"/>
    <lineage>
        <taxon>Eukaryota</taxon>
        <taxon>Viridiplantae</taxon>
        <taxon>Streptophyta</taxon>
        <taxon>Embryophyta</taxon>
        <taxon>Tracheophyta</taxon>
        <taxon>Spermatophyta</taxon>
        <taxon>Magnoliopsida</taxon>
        <taxon>eudicotyledons</taxon>
        <taxon>Gunneridae</taxon>
        <taxon>Pentapetalae</taxon>
        <taxon>rosids</taxon>
        <taxon>malvids</taxon>
        <taxon>Malvales</taxon>
        <taxon>Malvaceae</taxon>
        <taxon>Malvoideae</taxon>
        <taxon>Gossypium</taxon>
    </lineage>
</organism>
<evidence type="ECO:0000256" key="5">
    <source>
        <dbReference type="ARBA" id="ARBA00044757"/>
    </source>
</evidence>
<dbReference type="Pfam" id="PF00498">
    <property type="entry name" value="FHA"/>
    <property type="match status" value="1"/>
</dbReference>
<dbReference type="InterPro" id="IPR040227">
    <property type="entry name" value="Nibrin-rel"/>
</dbReference>
<dbReference type="SMART" id="SM00240">
    <property type="entry name" value="FHA"/>
    <property type="match status" value="1"/>
</dbReference>